<keyword evidence="5 6" id="KW-0472">Membrane</keyword>
<dbReference type="Pfam" id="PF00083">
    <property type="entry name" value="Sugar_tr"/>
    <property type="match status" value="1"/>
</dbReference>
<dbReference type="GO" id="GO:0016020">
    <property type="term" value="C:membrane"/>
    <property type="evidence" value="ECO:0007669"/>
    <property type="project" value="UniProtKB-SubCell"/>
</dbReference>
<feature type="transmembrane region" description="Helical" evidence="6">
    <location>
        <begin position="108"/>
        <end position="130"/>
    </location>
</feature>
<proteinExistence type="predicted"/>
<dbReference type="InterPro" id="IPR036259">
    <property type="entry name" value="MFS_trans_sf"/>
</dbReference>
<sequence length="261" mass="27871">MSQNTTAKTIATSIPPDLMSEAAFTQVLTPLATSAAQLDETAPPPVNPIKANVLVYISILLGLFQVIHFGRSLSQVNLAVFNNRKDCDTRQVLDGTCLMFPGQSSTEWLFVVNPWVVDGMFGAFFCGFVSDRFGRKRTLRANTVVMTIAAIIQASAPNPPASVVGRALAGIASSTATSVGNAYVSEVTLPHLRGALGSSYGFAIASGTLLISITFFFTGTESGWHYIAGFSIVIAAVFLVFAQCYMVESPSWLLLKADRTT</sequence>
<keyword evidence="9" id="KW-1185">Reference proteome</keyword>
<dbReference type="EMBL" id="SPLM01000001">
    <property type="protein sequence ID" value="TMW69004.1"/>
    <property type="molecule type" value="Genomic_DNA"/>
</dbReference>
<dbReference type="InterPro" id="IPR020846">
    <property type="entry name" value="MFS_dom"/>
</dbReference>
<dbReference type="PANTHER" id="PTHR23503:SF8">
    <property type="entry name" value="FACILITATED GLUCOSE TRANSPORTER PROTEIN 1"/>
    <property type="match status" value="1"/>
</dbReference>
<dbReference type="Gene3D" id="1.20.1250.20">
    <property type="entry name" value="MFS general substrate transporter like domains"/>
    <property type="match status" value="1"/>
</dbReference>
<dbReference type="AlphaFoldDB" id="A0A8K1CTK6"/>
<keyword evidence="2" id="KW-0813">Transport</keyword>
<feature type="transmembrane region" description="Helical" evidence="6">
    <location>
        <begin position="200"/>
        <end position="218"/>
    </location>
</feature>
<dbReference type="InterPro" id="IPR005828">
    <property type="entry name" value="MFS_sugar_transport-like"/>
</dbReference>
<evidence type="ECO:0000256" key="1">
    <source>
        <dbReference type="ARBA" id="ARBA00004141"/>
    </source>
</evidence>
<evidence type="ECO:0000259" key="7">
    <source>
        <dbReference type="PROSITE" id="PS50850"/>
    </source>
</evidence>
<dbReference type="InterPro" id="IPR045263">
    <property type="entry name" value="GLUT"/>
</dbReference>
<feature type="domain" description="Major facilitator superfamily (MFS) profile" evidence="7">
    <location>
        <begin position="63"/>
        <end position="261"/>
    </location>
</feature>
<evidence type="ECO:0000313" key="9">
    <source>
        <dbReference type="Proteomes" id="UP000794436"/>
    </source>
</evidence>
<dbReference type="OrthoDB" id="4540492at2759"/>
<dbReference type="SUPFAM" id="SSF103473">
    <property type="entry name" value="MFS general substrate transporter"/>
    <property type="match status" value="1"/>
</dbReference>
<feature type="transmembrane region" description="Helical" evidence="6">
    <location>
        <begin position="53"/>
        <end position="70"/>
    </location>
</feature>
<evidence type="ECO:0000256" key="5">
    <source>
        <dbReference type="ARBA" id="ARBA00023136"/>
    </source>
</evidence>
<evidence type="ECO:0000256" key="2">
    <source>
        <dbReference type="ARBA" id="ARBA00022448"/>
    </source>
</evidence>
<keyword evidence="3 6" id="KW-0812">Transmembrane</keyword>
<accession>A0A8K1CTK6</accession>
<feature type="transmembrane region" description="Helical" evidence="6">
    <location>
        <begin position="224"/>
        <end position="247"/>
    </location>
</feature>
<comment type="subcellular location">
    <subcellularLocation>
        <location evidence="1">Membrane</location>
        <topology evidence="1">Multi-pass membrane protein</topology>
    </subcellularLocation>
</comment>
<protein>
    <recommendedName>
        <fullName evidence="7">Major facilitator superfamily (MFS) profile domain-containing protein</fullName>
    </recommendedName>
</protein>
<comment type="caution">
    <text evidence="8">The sequence shown here is derived from an EMBL/GenBank/DDBJ whole genome shotgun (WGS) entry which is preliminary data.</text>
</comment>
<keyword evidence="4 6" id="KW-1133">Transmembrane helix</keyword>
<dbReference type="PANTHER" id="PTHR23503">
    <property type="entry name" value="SOLUTE CARRIER FAMILY 2"/>
    <property type="match status" value="1"/>
</dbReference>
<organism evidence="8 9">
    <name type="scientific">Pythium oligandrum</name>
    <name type="common">Mycoparasitic fungus</name>
    <dbReference type="NCBI Taxonomy" id="41045"/>
    <lineage>
        <taxon>Eukaryota</taxon>
        <taxon>Sar</taxon>
        <taxon>Stramenopiles</taxon>
        <taxon>Oomycota</taxon>
        <taxon>Peronosporomycetes</taxon>
        <taxon>Pythiales</taxon>
        <taxon>Pythiaceae</taxon>
        <taxon>Pythium</taxon>
    </lineage>
</organism>
<dbReference type="GO" id="GO:0015149">
    <property type="term" value="F:hexose transmembrane transporter activity"/>
    <property type="evidence" value="ECO:0007669"/>
    <property type="project" value="TreeGrafter"/>
</dbReference>
<evidence type="ECO:0000256" key="3">
    <source>
        <dbReference type="ARBA" id="ARBA00022692"/>
    </source>
</evidence>
<dbReference type="PROSITE" id="PS50850">
    <property type="entry name" value="MFS"/>
    <property type="match status" value="1"/>
</dbReference>
<gene>
    <name evidence="8" type="ORF">Poli38472_001160</name>
</gene>
<dbReference type="Proteomes" id="UP000794436">
    <property type="component" value="Unassembled WGS sequence"/>
</dbReference>
<evidence type="ECO:0000256" key="6">
    <source>
        <dbReference type="SAM" id="Phobius"/>
    </source>
</evidence>
<name>A0A8K1CTK6_PYTOL</name>
<reference evidence="8" key="1">
    <citation type="submission" date="2019-03" db="EMBL/GenBank/DDBJ databases">
        <title>Long read genome sequence of the mycoparasitic Pythium oligandrum ATCC 38472 isolated from sugarbeet rhizosphere.</title>
        <authorList>
            <person name="Gaulin E."/>
        </authorList>
    </citation>
    <scope>NUCLEOTIDE SEQUENCE</scope>
    <source>
        <strain evidence="8">ATCC 38472_TT</strain>
    </source>
</reference>
<evidence type="ECO:0000313" key="8">
    <source>
        <dbReference type="EMBL" id="TMW69004.1"/>
    </source>
</evidence>
<evidence type="ECO:0000256" key="4">
    <source>
        <dbReference type="ARBA" id="ARBA00022989"/>
    </source>
</evidence>